<evidence type="ECO:0000256" key="1">
    <source>
        <dbReference type="ARBA" id="ARBA00004123"/>
    </source>
</evidence>
<keyword evidence="4" id="KW-0804">Transcription</keyword>
<evidence type="ECO:0000313" key="8">
    <source>
        <dbReference type="Proteomes" id="UP000237000"/>
    </source>
</evidence>
<dbReference type="GO" id="GO:0090575">
    <property type="term" value="C:RNA polymerase II transcription regulator complex"/>
    <property type="evidence" value="ECO:0007669"/>
    <property type="project" value="TreeGrafter"/>
</dbReference>
<comment type="subcellular location">
    <subcellularLocation>
        <location evidence="1">Nucleus</location>
    </subcellularLocation>
</comment>
<evidence type="ECO:0000313" key="7">
    <source>
        <dbReference type="EMBL" id="PON88891.1"/>
    </source>
</evidence>
<dbReference type="Gene3D" id="4.10.280.10">
    <property type="entry name" value="Helix-loop-helix DNA-binding domain"/>
    <property type="match status" value="1"/>
</dbReference>
<evidence type="ECO:0000259" key="6">
    <source>
        <dbReference type="PROSITE" id="PS50888"/>
    </source>
</evidence>
<evidence type="ECO:0000256" key="4">
    <source>
        <dbReference type="ARBA" id="ARBA00023163"/>
    </source>
</evidence>
<dbReference type="EMBL" id="JXTC01000100">
    <property type="protein sequence ID" value="PON88891.1"/>
    <property type="molecule type" value="Genomic_DNA"/>
</dbReference>
<keyword evidence="8" id="KW-1185">Reference proteome</keyword>
<dbReference type="FunCoup" id="A0A2P5ETK8">
    <property type="interactions" value="82"/>
</dbReference>
<accession>A0A2P5ETK8</accession>
<proteinExistence type="predicted"/>
<keyword evidence="3" id="KW-0238">DNA-binding</keyword>
<dbReference type="STRING" id="63057.A0A2P5ETK8"/>
<reference evidence="8" key="1">
    <citation type="submission" date="2016-06" db="EMBL/GenBank/DDBJ databases">
        <title>Parallel loss of symbiosis genes in relatives of nitrogen-fixing non-legume Parasponia.</title>
        <authorList>
            <person name="Van Velzen R."/>
            <person name="Holmer R."/>
            <person name="Bu F."/>
            <person name="Rutten L."/>
            <person name="Van Zeijl A."/>
            <person name="Liu W."/>
            <person name="Santuari L."/>
            <person name="Cao Q."/>
            <person name="Sharma T."/>
            <person name="Shen D."/>
            <person name="Roswanjaya Y."/>
            <person name="Wardhani T."/>
            <person name="Kalhor M.S."/>
            <person name="Jansen J."/>
            <person name="Van den Hoogen J."/>
            <person name="Gungor B."/>
            <person name="Hartog M."/>
            <person name="Hontelez J."/>
            <person name="Verver J."/>
            <person name="Yang W.-C."/>
            <person name="Schijlen E."/>
            <person name="Repin R."/>
            <person name="Schilthuizen M."/>
            <person name="Schranz E."/>
            <person name="Heidstra R."/>
            <person name="Miyata K."/>
            <person name="Fedorova E."/>
            <person name="Kohlen W."/>
            <person name="Bisseling T."/>
            <person name="Smit S."/>
            <person name="Geurts R."/>
        </authorList>
    </citation>
    <scope>NUCLEOTIDE SEQUENCE [LARGE SCALE GENOMIC DNA]</scope>
    <source>
        <strain evidence="8">cv. RG33-2</strain>
    </source>
</reference>
<dbReference type="GO" id="GO:0000977">
    <property type="term" value="F:RNA polymerase II transcription regulatory region sequence-specific DNA binding"/>
    <property type="evidence" value="ECO:0007669"/>
    <property type="project" value="TreeGrafter"/>
</dbReference>
<gene>
    <name evidence="7" type="primary">TorBHLH55</name>
    <name evidence="7" type="ORF">TorRG33x02_152740</name>
</gene>
<dbReference type="SUPFAM" id="SSF47459">
    <property type="entry name" value="HLH, helix-loop-helix DNA-binding domain"/>
    <property type="match status" value="1"/>
</dbReference>
<name>A0A2P5ETK8_TREOI</name>
<dbReference type="InterPro" id="IPR036638">
    <property type="entry name" value="HLH_DNA-bd_sf"/>
</dbReference>
<dbReference type="Proteomes" id="UP000237000">
    <property type="component" value="Unassembled WGS sequence"/>
</dbReference>
<dbReference type="InterPro" id="IPR011598">
    <property type="entry name" value="bHLH_dom"/>
</dbReference>
<dbReference type="GO" id="GO:0000981">
    <property type="term" value="F:DNA-binding transcription factor activity, RNA polymerase II-specific"/>
    <property type="evidence" value="ECO:0007669"/>
    <property type="project" value="TreeGrafter"/>
</dbReference>
<sequence>MLALYAPSPSAINGMAFDQEYRTNDLADSSPFHHLDLPYLQQQQQQQQQLQLLQGEVAELDPSPPSTAVTGDPTIIKKLSHNASERDRRKKINCLYSSLRSLLPAADQMKKLSNPATISRTLKYIPELQNQVQGLIQKKEELLSSISRKVDLIYQERHKKSSAWRSLSNVSASRLNDRELVLQISTFKVQKTPLSHILVDLEEDGFSLLNATSFESFGGRVFYSLHLQVERITDMKSTNNLNENFLSPY</sequence>
<keyword evidence="2" id="KW-0805">Transcription regulation</keyword>
<feature type="domain" description="BHLH" evidence="6">
    <location>
        <begin position="76"/>
        <end position="128"/>
    </location>
</feature>
<evidence type="ECO:0000256" key="5">
    <source>
        <dbReference type="ARBA" id="ARBA00023242"/>
    </source>
</evidence>
<dbReference type="GO" id="GO:0010106">
    <property type="term" value="P:cellular response to iron ion starvation"/>
    <property type="evidence" value="ECO:0007669"/>
    <property type="project" value="UniProtKB-ARBA"/>
</dbReference>
<dbReference type="PANTHER" id="PTHR13935">
    <property type="entry name" value="ACHAETE-SCUTE TRANSCRIPTION FACTOR-RELATED"/>
    <property type="match status" value="1"/>
</dbReference>
<dbReference type="PANTHER" id="PTHR13935:SF148">
    <property type="entry name" value="BHLH DOMAIN-CONTAINING PROTEIN"/>
    <property type="match status" value="1"/>
</dbReference>
<organism evidence="7 8">
    <name type="scientific">Trema orientale</name>
    <name type="common">Charcoal tree</name>
    <name type="synonym">Celtis orientalis</name>
    <dbReference type="NCBI Taxonomy" id="63057"/>
    <lineage>
        <taxon>Eukaryota</taxon>
        <taxon>Viridiplantae</taxon>
        <taxon>Streptophyta</taxon>
        <taxon>Embryophyta</taxon>
        <taxon>Tracheophyta</taxon>
        <taxon>Spermatophyta</taxon>
        <taxon>Magnoliopsida</taxon>
        <taxon>eudicotyledons</taxon>
        <taxon>Gunneridae</taxon>
        <taxon>Pentapetalae</taxon>
        <taxon>rosids</taxon>
        <taxon>fabids</taxon>
        <taxon>Rosales</taxon>
        <taxon>Cannabaceae</taxon>
        <taxon>Trema</taxon>
    </lineage>
</organism>
<evidence type="ECO:0000256" key="2">
    <source>
        <dbReference type="ARBA" id="ARBA00023015"/>
    </source>
</evidence>
<dbReference type="InterPro" id="IPR015660">
    <property type="entry name" value="MASH1/Ascl1a-like"/>
</dbReference>
<comment type="caution">
    <text evidence="7">The sequence shown here is derived from an EMBL/GenBank/DDBJ whole genome shotgun (WGS) entry which is preliminary data.</text>
</comment>
<dbReference type="SMART" id="SM00353">
    <property type="entry name" value="HLH"/>
    <property type="match status" value="1"/>
</dbReference>
<dbReference type="InParanoid" id="A0A2P5ETK8"/>
<dbReference type="PROSITE" id="PS50888">
    <property type="entry name" value="BHLH"/>
    <property type="match status" value="1"/>
</dbReference>
<evidence type="ECO:0000256" key="3">
    <source>
        <dbReference type="ARBA" id="ARBA00023125"/>
    </source>
</evidence>
<dbReference type="OrthoDB" id="6106870at2759"/>
<protein>
    <submittedName>
        <fullName evidence="7">Basic helix-loop-helix transcription factor</fullName>
    </submittedName>
</protein>
<dbReference type="GO" id="GO:0046983">
    <property type="term" value="F:protein dimerization activity"/>
    <property type="evidence" value="ECO:0007669"/>
    <property type="project" value="InterPro"/>
</dbReference>
<dbReference type="FunFam" id="4.10.280.10:FF:000074">
    <property type="entry name" value="Transcription factor ORG2"/>
    <property type="match status" value="1"/>
</dbReference>
<dbReference type="Pfam" id="PF00010">
    <property type="entry name" value="HLH"/>
    <property type="match status" value="1"/>
</dbReference>
<dbReference type="AlphaFoldDB" id="A0A2P5ETK8"/>
<keyword evidence="5" id="KW-0539">Nucleus</keyword>
<dbReference type="CDD" id="cd18914">
    <property type="entry name" value="bHLH_AtORG2_like"/>
    <property type="match status" value="1"/>
</dbReference>